<evidence type="ECO:0000256" key="14">
    <source>
        <dbReference type="PROSITE-ProRule" id="PRU00023"/>
    </source>
</evidence>
<organism evidence="20 21">
    <name type="scientific">Trachymyrmex cornetzi</name>
    <dbReference type="NCBI Taxonomy" id="471704"/>
    <lineage>
        <taxon>Eukaryota</taxon>
        <taxon>Metazoa</taxon>
        <taxon>Ecdysozoa</taxon>
        <taxon>Arthropoda</taxon>
        <taxon>Hexapoda</taxon>
        <taxon>Insecta</taxon>
        <taxon>Pterygota</taxon>
        <taxon>Neoptera</taxon>
        <taxon>Endopterygota</taxon>
        <taxon>Hymenoptera</taxon>
        <taxon>Apocrita</taxon>
        <taxon>Aculeata</taxon>
        <taxon>Formicoidea</taxon>
        <taxon>Formicidae</taxon>
        <taxon>Myrmicinae</taxon>
        <taxon>Trachymyrmex</taxon>
    </lineage>
</organism>
<evidence type="ECO:0000256" key="9">
    <source>
        <dbReference type="ARBA" id="ARBA00022771"/>
    </source>
</evidence>
<dbReference type="FunFam" id="3.30.40.10:FF:000393">
    <property type="entry name" value="CLUMA_CG014158, isoform A"/>
    <property type="match status" value="1"/>
</dbReference>
<evidence type="ECO:0000256" key="16">
    <source>
        <dbReference type="SAM" id="MobiDB-lite"/>
    </source>
</evidence>
<keyword evidence="7" id="KW-0479">Metal-binding</keyword>
<keyword evidence="21" id="KW-1185">Reference proteome</keyword>
<evidence type="ECO:0000256" key="5">
    <source>
        <dbReference type="ARBA" id="ARBA00022490"/>
    </source>
</evidence>
<keyword evidence="5" id="KW-0963">Cytoplasm</keyword>
<evidence type="ECO:0000256" key="6">
    <source>
        <dbReference type="ARBA" id="ARBA00022679"/>
    </source>
</evidence>
<keyword evidence="13 14" id="KW-0040">ANK repeat</keyword>
<evidence type="ECO:0000256" key="12">
    <source>
        <dbReference type="ARBA" id="ARBA00022976"/>
    </source>
</evidence>
<dbReference type="Proteomes" id="UP000078492">
    <property type="component" value="Unassembled WGS sequence"/>
</dbReference>
<dbReference type="PROSITE" id="PS50297">
    <property type="entry name" value="ANK_REP_REGION"/>
    <property type="match status" value="3"/>
</dbReference>
<dbReference type="EC" id="2.3.2.27" evidence="4"/>
<dbReference type="Gene3D" id="3.30.40.10">
    <property type="entry name" value="Zinc/RING finger domain, C3HC4 (zinc finger)"/>
    <property type="match status" value="1"/>
</dbReference>
<evidence type="ECO:0000313" key="20">
    <source>
        <dbReference type="EMBL" id="KYN11775.1"/>
    </source>
</evidence>
<dbReference type="Pfam" id="PF13920">
    <property type="entry name" value="zf-C3HC4_3"/>
    <property type="match status" value="1"/>
</dbReference>
<dbReference type="GO" id="GO:0005737">
    <property type="term" value="C:cytoplasm"/>
    <property type="evidence" value="ECO:0007669"/>
    <property type="project" value="UniProtKB-SubCell"/>
</dbReference>
<dbReference type="InterPro" id="IPR013083">
    <property type="entry name" value="Znf_RING/FYVE/PHD"/>
</dbReference>
<feature type="repeat" description="ANK" evidence="14">
    <location>
        <begin position="718"/>
        <end position="750"/>
    </location>
</feature>
<dbReference type="CDD" id="cd16520">
    <property type="entry name" value="RING-HC_MIBs-like"/>
    <property type="match status" value="1"/>
</dbReference>
<dbReference type="InterPro" id="IPR043145">
    <property type="entry name" value="Znf_ZZ_sf"/>
</dbReference>
<dbReference type="InterPro" id="IPR040847">
    <property type="entry name" value="SH3_15"/>
</dbReference>
<keyword evidence="12" id="KW-0914">Notch signaling pathway</keyword>
<keyword evidence="8" id="KW-0677">Repeat</keyword>
<dbReference type="Gene3D" id="3.30.60.90">
    <property type="match status" value="1"/>
</dbReference>
<feature type="domain" description="RING-type" evidence="17">
    <location>
        <begin position="1031"/>
        <end position="1064"/>
    </location>
</feature>
<dbReference type="UniPathway" id="UPA00143"/>
<gene>
    <name evidence="20" type="ORF">ALC57_16053</name>
</gene>
<feature type="compositionally biased region" description="Low complexity" evidence="16">
    <location>
        <begin position="93"/>
        <end position="106"/>
    </location>
</feature>
<dbReference type="GO" id="GO:0061630">
    <property type="term" value="F:ubiquitin protein ligase activity"/>
    <property type="evidence" value="ECO:0007669"/>
    <property type="project" value="UniProtKB-EC"/>
</dbReference>
<dbReference type="GO" id="GO:0007219">
    <property type="term" value="P:Notch signaling pathway"/>
    <property type="evidence" value="ECO:0007669"/>
    <property type="project" value="UniProtKB-KW"/>
</dbReference>
<evidence type="ECO:0000256" key="4">
    <source>
        <dbReference type="ARBA" id="ARBA00012483"/>
    </source>
</evidence>
<dbReference type="InterPro" id="IPR037252">
    <property type="entry name" value="Mib_Herc2_sf"/>
</dbReference>
<reference evidence="20 21" key="1">
    <citation type="submission" date="2015-09" db="EMBL/GenBank/DDBJ databases">
        <title>Trachymyrmex cornetzi WGS genome.</title>
        <authorList>
            <person name="Nygaard S."/>
            <person name="Hu H."/>
            <person name="Boomsma J."/>
            <person name="Zhang G."/>
        </authorList>
    </citation>
    <scope>NUCLEOTIDE SEQUENCE [LARGE SCALE GENOMIC DNA]</scope>
    <source>
        <strain evidence="20">Tcor2-1</strain>
        <tissue evidence="20">Whole body</tissue>
    </source>
</reference>
<accession>A0A151IW09</accession>
<evidence type="ECO:0000256" key="7">
    <source>
        <dbReference type="ARBA" id="ARBA00022723"/>
    </source>
</evidence>
<keyword evidence="11" id="KW-0862">Zinc</keyword>
<keyword evidence="9 15" id="KW-0863">Zinc-finger</keyword>
<dbReference type="AlphaFoldDB" id="A0A151IW09"/>
<sequence length="1074" mass="118317">MHALERSRRPHHQRARFTNYGYEVIILSIADVRTQYRCHVTVVVIVAAGQKPNFIYSEMLEVGLRVVRGQDWKWDDQDGGEGHAGTIVEIGRPPSTGNSTSSPNPTDRTPDKTVIVQWDHGARSNYRIGYQGAYDLLVFDNAAAGVKHSNIICDGCKRHGIIGIRWKCTECFDYDLCTQCYMADVHELTHTFERYQTANSVGVRLESREGCTKIPLKGIFIGAKVIRGPDWEWGNQDGGRGKTGRVMDIRGWDNESSRSVATVTWSTGSTNVYRLGFKGCVDLCYMEEANAGTYYKEHLPLLGQPVLTVPDNGNGTTPIRSGVTNITSSPHPLMFNVGDKVKVLIEVDTLKEMQDGHGGWNPRMAEYIGKIGTVHRITDKGDIRVQYEGCHNRWTFHPGALTKVTAKDGFSLGDIVRVKSDLAAVKQYQRGHGEWIDVMKNVNLYLSQALGKTGKIIKIYSDGDLRVALDIHGHTWTFNPLSVVPVSSGTNAMAATHDNANKSRDRSVDGTDSEVEKLLRDAARGEAGVDAVREFLKKYPGRVDACAPGGGRKTCLQVAAHQGQRELCTLLLDAGASLRAVDEDGDMPLHYAAFGNQPEIMDLLLSRGAAINAVNNGRCSALHVAVNKQHVQCVKVLLRYHCDVNLQDSYGDTALHDAIGKDALDVIDALCACERVDFTLRNKRGFNILHHAALKGNAHATERLVARARHLVDVKKEDGFAALHLAALNGHKEVAAILLSQNGGRAKVDLCNNRRQTPLHLATSQGHWSLVELLVHHNADIGSTDEDGDTVLHIAIAKSPNQQTAVPTPESSRDSPLLYAIWQNLARQGAKTELALACFLVSVDRSCKLLEQVRNNKDKTALDLLESNPQATMLADLLRSYKYQSHSTQLEIENNPSPGYVEPPVYRIDNISQSEGLHVAKKNIIGSGDAAECRDCSGIIGNTKQENRIDPSSSVTLVGCARCGHTQTIPDGQLATGEVSIANSEDKSKDVSSEGKRKKEINDKEKEKDKDLERLRYLETRVADLEEANMCSICMERRRNVAFLCGHGACEHCAAPLKTCHMCRKTITKKINLY</sequence>
<evidence type="ECO:0000256" key="11">
    <source>
        <dbReference type="ARBA" id="ARBA00022833"/>
    </source>
</evidence>
<feature type="repeat" description="ANK" evidence="14">
    <location>
        <begin position="617"/>
        <end position="649"/>
    </location>
</feature>
<evidence type="ECO:0000259" key="18">
    <source>
        <dbReference type="PROSITE" id="PS50135"/>
    </source>
</evidence>
<evidence type="ECO:0000256" key="15">
    <source>
        <dbReference type="PROSITE-ProRule" id="PRU00228"/>
    </source>
</evidence>
<dbReference type="InterPro" id="IPR002110">
    <property type="entry name" value="Ankyrin_rpt"/>
</dbReference>
<dbReference type="GO" id="GO:0008270">
    <property type="term" value="F:zinc ion binding"/>
    <property type="evidence" value="ECO:0007669"/>
    <property type="project" value="UniProtKB-KW"/>
</dbReference>
<dbReference type="SMART" id="SM00291">
    <property type="entry name" value="ZnF_ZZ"/>
    <property type="match status" value="1"/>
</dbReference>
<dbReference type="InterPro" id="IPR036770">
    <property type="entry name" value="Ankyrin_rpt-contain_sf"/>
</dbReference>
<dbReference type="FunFam" id="2.30.30.40:FF:000078">
    <property type="entry name" value="Putative e3 ubiquitin-protein ligase mib2"/>
    <property type="match status" value="1"/>
</dbReference>
<evidence type="ECO:0000259" key="19">
    <source>
        <dbReference type="PROSITE" id="PS51416"/>
    </source>
</evidence>
<dbReference type="Pfam" id="PF12796">
    <property type="entry name" value="Ank_2"/>
    <property type="match status" value="2"/>
</dbReference>
<evidence type="ECO:0000256" key="3">
    <source>
        <dbReference type="ARBA" id="ARBA00004906"/>
    </source>
</evidence>
<dbReference type="Gene3D" id="1.25.40.20">
    <property type="entry name" value="Ankyrin repeat-containing domain"/>
    <property type="match status" value="3"/>
</dbReference>
<dbReference type="SUPFAM" id="SSF159034">
    <property type="entry name" value="Mib/herc2 domain-like"/>
    <property type="match status" value="2"/>
</dbReference>
<comment type="pathway">
    <text evidence="3">Protein modification; protein ubiquitination.</text>
</comment>
<dbReference type="GO" id="GO:0016567">
    <property type="term" value="P:protein ubiquitination"/>
    <property type="evidence" value="ECO:0007669"/>
    <property type="project" value="UniProtKB-UniPathway"/>
</dbReference>
<dbReference type="PROSITE" id="PS01357">
    <property type="entry name" value="ZF_ZZ_1"/>
    <property type="match status" value="1"/>
</dbReference>
<dbReference type="PROSITE" id="PS50135">
    <property type="entry name" value="ZF_ZZ_2"/>
    <property type="match status" value="1"/>
</dbReference>
<dbReference type="EMBL" id="KQ980890">
    <property type="protein sequence ID" value="KYN11775.1"/>
    <property type="molecule type" value="Genomic_DNA"/>
</dbReference>
<dbReference type="InterPro" id="IPR000433">
    <property type="entry name" value="Znf_ZZ"/>
</dbReference>
<keyword evidence="6" id="KW-0808">Transferase</keyword>
<feature type="domain" description="ZZ-type" evidence="18">
    <location>
        <begin position="148"/>
        <end position="200"/>
    </location>
</feature>
<feature type="repeat" description="ANK" evidence="14">
    <location>
        <begin position="754"/>
        <end position="786"/>
    </location>
</feature>
<dbReference type="Pfam" id="PF00569">
    <property type="entry name" value="ZZ"/>
    <property type="match status" value="1"/>
</dbReference>
<keyword evidence="10" id="KW-0833">Ubl conjugation pathway</keyword>
<feature type="region of interest" description="Disordered" evidence="16">
    <location>
        <begin position="76"/>
        <end position="111"/>
    </location>
</feature>
<dbReference type="FunFam" id="3.30.60.90:FF:000004">
    <property type="entry name" value="Putative E3 ubiquitin-protein ligase MIB2"/>
    <property type="match status" value="1"/>
</dbReference>
<dbReference type="SUPFAM" id="SSF57850">
    <property type="entry name" value="RING/U-box"/>
    <property type="match status" value="2"/>
</dbReference>
<name>A0A151IW09_9HYME</name>
<dbReference type="CDD" id="cd02339">
    <property type="entry name" value="ZZ_Mind_bomb"/>
    <property type="match status" value="1"/>
</dbReference>
<dbReference type="Gene3D" id="2.30.30.40">
    <property type="entry name" value="SH3 Domains"/>
    <property type="match status" value="2"/>
</dbReference>
<evidence type="ECO:0000259" key="17">
    <source>
        <dbReference type="PROSITE" id="PS50089"/>
    </source>
</evidence>
<comment type="subcellular location">
    <subcellularLocation>
        <location evidence="2">Cytoplasm</location>
    </subcellularLocation>
</comment>
<dbReference type="Pfam" id="PF18346">
    <property type="entry name" value="SH3_15"/>
    <property type="match status" value="2"/>
</dbReference>
<evidence type="ECO:0000256" key="10">
    <source>
        <dbReference type="ARBA" id="ARBA00022786"/>
    </source>
</evidence>
<dbReference type="PANTHER" id="PTHR24202">
    <property type="entry name" value="E3 UBIQUITIN-PROTEIN LIGASE MIB2"/>
    <property type="match status" value="1"/>
</dbReference>
<feature type="repeat" description="ANK" evidence="14">
    <location>
        <begin position="551"/>
        <end position="583"/>
    </location>
</feature>
<dbReference type="STRING" id="471704.A0A151IW09"/>
<dbReference type="PROSITE" id="PS50088">
    <property type="entry name" value="ANK_REPEAT"/>
    <property type="match status" value="5"/>
</dbReference>
<evidence type="ECO:0000256" key="8">
    <source>
        <dbReference type="ARBA" id="ARBA00022737"/>
    </source>
</evidence>
<dbReference type="PROSITE" id="PS51416">
    <property type="entry name" value="MIB_HERC2"/>
    <property type="match status" value="2"/>
</dbReference>
<feature type="repeat" description="ANK" evidence="14">
    <location>
        <begin position="584"/>
        <end position="616"/>
    </location>
</feature>
<evidence type="ECO:0000256" key="1">
    <source>
        <dbReference type="ARBA" id="ARBA00000900"/>
    </source>
</evidence>
<proteinExistence type="predicted"/>
<feature type="domain" description="MIB/HERC2" evidence="19">
    <location>
        <begin position="52"/>
        <end position="142"/>
    </location>
</feature>
<dbReference type="InterPro" id="IPR042056">
    <property type="entry name" value="MIB1/2_ZZ"/>
</dbReference>
<comment type="catalytic activity">
    <reaction evidence="1">
        <text>S-ubiquitinyl-[E2 ubiquitin-conjugating enzyme]-L-cysteine + [acceptor protein]-L-lysine = [E2 ubiquitin-conjugating enzyme]-L-cysteine + N(6)-ubiquitinyl-[acceptor protein]-L-lysine.</text>
        <dbReference type="EC" id="2.3.2.27"/>
    </reaction>
</comment>
<evidence type="ECO:0000313" key="21">
    <source>
        <dbReference type="Proteomes" id="UP000078492"/>
    </source>
</evidence>
<feature type="compositionally biased region" description="Basic and acidic residues" evidence="16">
    <location>
        <begin position="984"/>
        <end position="1008"/>
    </location>
</feature>
<dbReference type="SUPFAM" id="SSF48403">
    <property type="entry name" value="Ankyrin repeat"/>
    <property type="match status" value="1"/>
</dbReference>
<dbReference type="SMART" id="SM00248">
    <property type="entry name" value="ANK"/>
    <property type="match status" value="8"/>
</dbReference>
<feature type="domain" description="MIB/HERC2" evidence="19">
    <location>
        <begin position="211"/>
        <end position="289"/>
    </location>
</feature>
<dbReference type="Pfam" id="PF06701">
    <property type="entry name" value="MIB_HERC2"/>
    <property type="match status" value="2"/>
</dbReference>
<dbReference type="PROSITE" id="PS50089">
    <property type="entry name" value="ZF_RING_2"/>
    <property type="match status" value="1"/>
</dbReference>
<dbReference type="Pfam" id="PF13637">
    <property type="entry name" value="Ank_4"/>
    <property type="match status" value="1"/>
</dbReference>
<evidence type="ECO:0000256" key="13">
    <source>
        <dbReference type="ARBA" id="ARBA00023043"/>
    </source>
</evidence>
<dbReference type="InterPro" id="IPR001841">
    <property type="entry name" value="Znf_RING"/>
</dbReference>
<dbReference type="InterPro" id="IPR010606">
    <property type="entry name" value="Mib_Herc2"/>
</dbReference>
<dbReference type="FunFam" id="2.30.30.40:FF:000044">
    <property type="entry name" value="E3 ubiquitin-protein ligase MIB2, putative"/>
    <property type="match status" value="1"/>
</dbReference>
<evidence type="ECO:0000256" key="2">
    <source>
        <dbReference type="ARBA" id="ARBA00004496"/>
    </source>
</evidence>
<dbReference type="PANTHER" id="PTHR24202:SF4">
    <property type="entry name" value="E3 UBIQUITIN-PROTEIN LIGASE MIB2-RELATED"/>
    <property type="match status" value="1"/>
</dbReference>
<protein>
    <recommendedName>
        <fullName evidence="4">RING-type E3 ubiquitin transferase</fullName>
        <ecNumber evidence="4">2.3.2.27</ecNumber>
    </recommendedName>
</protein>
<feature type="region of interest" description="Disordered" evidence="16">
    <location>
        <begin position="978"/>
        <end position="1008"/>
    </location>
</feature>